<dbReference type="PANTHER" id="PTHR38046:SF1">
    <property type="entry name" value="CRYPTIC LOCI REGULATOR 2"/>
    <property type="match status" value="1"/>
</dbReference>
<evidence type="ECO:0000313" key="4">
    <source>
        <dbReference type="Proteomes" id="UP000283090"/>
    </source>
</evidence>
<dbReference type="RefSeq" id="XP_067492371.1">
    <property type="nucleotide sequence ID" value="XM_067634288.1"/>
</dbReference>
<dbReference type="VEuPathDB" id="FungiDB:DFL_005083"/>
<feature type="compositionally biased region" description="Basic and acidic residues" evidence="1">
    <location>
        <begin position="575"/>
        <end position="589"/>
    </location>
</feature>
<dbReference type="STRING" id="97331.A0A437A724"/>
<dbReference type="GeneID" id="93587394"/>
<organism evidence="3 4">
    <name type="scientific">Arthrobotrys flagrans</name>
    <name type="common">Nematode-trapping fungus</name>
    <name type="synonym">Trichothecium flagrans</name>
    <dbReference type="NCBI Taxonomy" id="97331"/>
    <lineage>
        <taxon>Eukaryota</taxon>
        <taxon>Fungi</taxon>
        <taxon>Dikarya</taxon>
        <taxon>Ascomycota</taxon>
        <taxon>Pezizomycotina</taxon>
        <taxon>Orbiliomycetes</taxon>
        <taxon>Orbiliales</taxon>
        <taxon>Orbiliaceae</taxon>
        <taxon>Arthrobotrys</taxon>
    </lineage>
</organism>
<protein>
    <recommendedName>
        <fullName evidence="2">Cryptic loci regulator 2 N-terminal domain-containing protein</fullName>
    </recommendedName>
</protein>
<accession>A0A437A724</accession>
<dbReference type="GO" id="GO:0031934">
    <property type="term" value="C:mating-type region heterochromatin"/>
    <property type="evidence" value="ECO:0007669"/>
    <property type="project" value="TreeGrafter"/>
</dbReference>
<sequence length="589" mass="65475">MDQAPIFGGDETIALVGGKTCRVLSLNLPSLETFSDGFPTNIRDPQKSLKPGEKIEWYIRDDTAAVNVYRAKLGDLIAEEFGFKGTEDWMLRDLPSGYAIFTSQKGTVNDKGNLVIERQDSYLYGHQSGSRYRSPREFFPHVVGLIRQNEGSLSGLPKNIKLPHDILYACTCQHCMKKTRRFSQSTTSRPEQTMSKKRLIAVMANSQYALSERNQDLNDGAWRFRRGELVWVFEPPRKPTGSAELDELLKLSDPSDPEGTFGAGGRWIVGYVVGSSTALVLGSSKPMTIDDYAKAFTDDEPEGTHYRIQKCGSDNYVKDYNLRYVLPWVKTPVQDDFRGIVIDRVSLRAASNATKSVFQVAHKNIPPVPQPGKLTYQLEGVFFGPEKVWLGDVIRIQKKNPPPPGLSVWDPASYGLMVVRSLALCVSHTEGEEENSGKFITLYFWGDFLSTCPPRPVEPAPFQIPIYLEKAGNDYGKWVACANAEGKTMEGVVNTLVVLSRYYDPRIMQLIDSTHLTVDSVVRIEGVMNDRALSCGFTLLNGENLRPPITRHGNTTARNPGTSVIGTSGPEEEPEPRGPGDSQKRPKLG</sequence>
<keyword evidence="4" id="KW-1185">Reference proteome</keyword>
<dbReference type="AlphaFoldDB" id="A0A437A724"/>
<feature type="domain" description="Cryptic loci regulator 2 N-terminal" evidence="2">
    <location>
        <begin position="89"/>
        <end position="175"/>
    </location>
</feature>
<dbReference type="PANTHER" id="PTHR38046">
    <property type="entry name" value="CRYPTIC LOCI REGULATOR 2"/>
    <property type="match status" value="1"/>
</dbReference>
<dbReference type="Proteomes" id="UP000283090">
    <property type="component" value="Unassembled WGS sequence"/>
</dbReference>
<comment type="caution">
    <text evidence="3">The sequence shown here is derived from an EMBL/GenBank/DDBJ whole genome shotgun (WGS) entry which is preliminary data.</text>
</comment>
<dbReference type="InterPro" id="IPR038986">
    <property type="entry name" value="Clr2"/>
</dbReference>
<gene>
    <name evidence="3" type="ORF">DFL_005083</name>
</gene>
<feature type="compositionally biased region" description="Polar residues" evidence="1">
    <location>
        <begin position="552"/>
        <end position="566"/>
    </location>
</feature>
<reference evidence="3 4" key="1">
    <citation type="submission" date="2019-01" db="EMBL/GenBank/DDBJ databases">
        <title>Intercellular communication is required for trap formation in the nematode-trapping fungus Duddingtonia flagrans.</title>
        <authorList>
            <person name="Youssar L."/>
            <person name="Wernet V."/>
            <person name="Hensel N."/>
            <person name="Hildebrandt H.-G."/>
            <person name="Fischer R."/>
        </authorList>
    </citation>
    <scope>NUCLEOTIDE SEQUENCE [LARGE SCALE GENOMIC DNA]</scope>
    <source>
        <strain evidence="3 4">CBS H-5679</strain>
    </source>
</reference>
<dbReference type="GO" id="GO:0030466">
    <property type="term" value="P:silent mating-type cassette heterochromatin formation"/>
    <property type="evidence" value="ECO:0007669"/>
    <property type="project" value="TreeGrafter"/>
</dbReference>
<feature type="region of interest" description="Disordered" evidence="1">
    <location>
        <begin position="546"/>
        <end position="589"/>
    </location>
</feature>
<name>A0A437A724_ARTFL</name>
<dbReference type="GO" id="GO:0033553">
    <property type="term" value="C:rDNA heterochromatin"/>
    <property type="evidence" value="ECO:0007669"/>
    <property type="project" value="TreeGrafter"/>
</dbReference>
<evidence type="ECO:0000259" key="2">
    <source>
        <dbReference type="Pfam" id="PF16761"/>
    </source>
</evidence>
<proteinExistence type="predicted"/>
<dbReference type="Pfam" id="PF16761">
    <property type="entry name" value="Clr2_transil"/>
    <property type="match status" value="1"/>
</dbReference>
<dbReference type="EMBL" id="SAEB01000006">
    <property type="protein sequence ID" value="RVD86827.1"/>
    <property type="molecule type" value="Genomic_DNA"/>
</dbReference>
<dbReference type="GO" id="GO:0070824">
    <property type="term" value="C:SHREC complex"/>
    <property type="evidence" value="ECO:0007669"/>
    <property type="project" value="InterPro"/>
</dbReference>
<dbReference type="OrthoDB" id="2421327at2759"/>
<evidence type="ECO:0000256" key="1">
    <source>
        <dbReference type="SAM" id="MobiDB-lite"/>
    </source>
</evidence>
<evidence type="ECO:0000313" key="3">
    <source>
        <dbReference type="EMBL" id="RVD86827.1"/>
    </source>
</evidence>
<dbReference type="InterPro" id="IPR031915">
    <property type="entry name" value="Clr2_N"/>
</dbReference>